<dbReference type="GO" id="GO:0008270">
    <property type="term" value="F:zinc ion binding"/>
    <property type="evidence" value="ECO:0007669"/>
    <property type="project" value="UniProtKB-UniRule"/>
</dbReference>
<evidence type="ECO:0000256" key="5">
    <source>
        <dbReference type="ARBA" id="ARBA00022801"/>
    </source>
</evidence>
<dbReference type="Pfam" id="PF02130">
    <property type="entry name" value="YbeY"/>
    <property type="match status" value="1"/>
</dbReference>
<dbReference type="GO" id="GO:0005737">
    <property type="term" value="C:cytoplasm"/>
    <property type="evidence" value="ECO:0007669"/>
    <property type="project" value="UniProtKB-SubCell"/>
</dbReference>
<reference evidence="8" key="2">
    <citation type="submission" date="2020-09" db="EMBL/GenBank/DDBJ databases">
        <authorList>
            <person name="Sun Q."/>
            <person name="Zhou Y."/>
        </authorList>
    </citation>
    <scope>NUCLEOTIDE SEQUENCE</scope>
    <source>
        <strain evidence="8">CGMCC 1.15082</strain>
    </source>
</reference>
<keyword evidence="2 7" id="KW-0540">Nuclease</keyword>
<evidence type="ECO:0000256" key="3">
    <source>
        <dbReference type="ARBA" id="ARBA00022723"/>
    </source>
</evidence>
<dbReference type="GO" id="GO:0004222">
    <property type="term" value="F:metalloendopeptidase activity"/>
    <property type="evidence" value="ECO:0007669"/>
    <property type="project" value="InterPro"/>
</dbReference>
<dbReference type="SUPFAM" id="SSF55486">
    <property type="entry name" value="Metalloproteases ('zincins'), catalytic domain"/>
    <property type="match status" value="1"/>
</dbReference>
<dbReference type="EC" id="3.1.-.-" evidence="7"/>
<feature type="binding site" evidence="7">
    <location>
        <position position="142"/>
    </location>
    <ligand>
        <name>Zn(2+)</name>
        <dbReference type="ChEBI" id="CHEBI:29105"/>
        <note>catalytic</note>
    </ligand>
</feature>
<dbReference type="AlphaFoldDB" id="A0A916SAF7"/>
<comment type="function">
    <text evidence="7">Single strand-specific metallo-endoribonuclease involved in late-stage 70S ribosome quality control and in maturation of the 3' terminus of the 16S rRNA.</text>
</comment>
<dbReference type="InterPro" id="IPR002036">
    <property type="entry name" value="YbeY"/>
</dbReference>
<dbReference type="Proteomes" id="UP000646478">
    <property type="component" value="Unassembled WGS sequence"/>
</dbReference>
<evidence type="ECO:0000256" key="2">
    <source>
        <dbReference type="ARBA" id="ARBA00022722"/>
    </source>
</evidence>
<comment type="caution">
    <text evidence="8">The sequence shown here is derived from an EMBL/GenBank/DDBJ whole genome shotgun (WGS) entry which is preliminary data.</text>
</comment>
<proteinExistence type="inferred from homology"/>
<protein>
    <recommendedName>
        <fullName evidence="7">Endoribonuclease YbeY</fullName>
        <ecNumber evidence="7">3.1.-.-</ecNumber>
    </recommendedName>
</protein>
<dbReference type="PANTHER" id="PTHR46986">
    <property type="entry name" value="ENDORIBONUCLEASE YBEY, CHLOROPLASTIC"/>
    <property type="match status" value="1"/>
</dbReference>
<dbReference type="NCBIfam" id="TIGR00043">
    <property type="entry name" value="rRNA maturation RNase YbeY"/>
    <property type="match status" value="1"/>
</dbReference>
<dbReference type="PROSITE" id="PS01306">
    <property type="entry name" value="UPF0054"/>
    <property type="match status" value="1"/>
</dbReference>
<organism evidence="8 9">
    <name type="scientific">Brucella endophytica</name>
    <dbReference type="NCBI Taxonomy" id="1963359"/>
    <lineage>
        <taxon>Bacteria</taxon>
        <taxon>Pseudomonadati</taxon>
        <taxon>Pseudomonadota</taxon>
        <taxon>Alphaproteobacteria</taxon>
        <taxon>Hyphomicrobiales</taxon>
        <taxon>Brucellaceae</taxon>
        <taxon>Brucella/Ochrobactrum group</taxon>
        <taxon>Brucella</taxon>
    </lineage>
</organism>
<evidence type="ECO:0000313" key="9">
    <source>
        <dbReference type="Proteomes" id="UP000646478"/>
    </source>
</evidence>
<dbReference type="HAMAP" id="MF_00009">
    <property type="entry name" value="Endoribonucl_YbeY"/>
    <property type="match status" value="1"/>
</dbReference>
<feature type="binding site" evidence="7">
    <location>
        <position position="148"/>
    </location>
    <ligand>
        <name>Zn(2+)</name>
        <dbReference type="ChEBI" id="CHEBI:29105"/>
        <note>catalytic</note>
    </ligand>
</feature>
<keyword evidence="9" id="KW-1185">Reference proteome</keyword>
<keyword evidence="4 7" id="KW-0255">Endonuclease</keyword>
<feature type="binding site" evidence="7">
    <location>
        <position position="138"/>
    </location>
    <ligand>
        <name>Zn(2+)</name>
        <dbReference type="ChEBI" id="CHEBI:29105"/>
        <note>catalytic</note>
    </ligand>
</feature>
<keyword evidence="6 7" id="KW-0862">Zinc</keyword>
<keyword evidence="7" id="KW-0690">Ribosome biogenesis</keyword>
<keyword evidence="7" id="KW-0698">rRNA processing</keyword>
<name>A0A916SAF7_9HYPH</name>
<accession>A0A916SAF7</accession>
<comment type="similarity">
    <text evidence="1 7">Belongs to the endoribonuclease YbeY family.</text>
</comment>
<sequence>MPRHELAEKERHASAGWPDLIDIDLTIETEGWPDEAALHALATRAVAASWQALALPDGDGTELSIVFTDDAAIQELNAEWRGKDKPTNVLSFPAFPVKAGDAPGPMLGDIVIARETVEREAALEKKPFDHHLTHLIVHGLLHLLGYDHENEEDAEEMENWERRILLALAIPDPYASPKDDETD</sequence>
<keyword evidence="5 7" id="KW-0378">Hydrolase</keyword>
<evidence type="ECO:0000256" key="4">
    <source>
        <dbReference type="ARBA" id="ARBA00022759"/>
    </source>
</evidence>
<evidence type="ECO:0000313" key="8">
    <source>
        <dbReference type="EMBL" id="GGA89629.1"/>
    </source>
</evidence>
<dbReference type="Gene3D" id="3.40.390.30">
    <property type="entry name" value="Metalloproteases ('zincins'), catalytic domain"/>
    <property type="match status" value="1"/>
</dbReference>
<evidence type="ECO:0000256" key="7">
    <source>
        <dbReference type="HAMAP-Rule" id="MF_00009"/>
    </source>
</evidence>
<dbReference type="InterPro" id="IPR023091">
    <property type="entry name" value="MetalPrtase_cat_dom_sf_prd"/>
</dbReference>
<dbReference type="PANTHER" id="PTHR46986:SF1">
    <property type="entry name" value="ENDORIBONUCLEASE YBEY, CHLOROPLASTIC"/>
    <property type="match status" value="1"/>
</dbReference>
<evidence type="ECO:0000256" key="6">
    <source>
        <dbReference type="ARBA" id="ARBA00022833"/>
    </source>
</evidence>
<reference evidence="8" key="1">
    <citation type="journal article" date="2014" name="Int. J. Syst. Evol. Microbiol.">
        <title>Complete genome sequence of Corynebacterium casei LMG S-19264T (=DSM 44701T), isolated from a smear-ripened cheese.</title>
        <authorList>
            <consortium name="US DOE Joint Genome Institute (JGI-PGF)"/>
            <person name="Walter F."/>
            <person name="Albersmeier A."/>
            <person name="Kalinowski J."/>
            <person name="Ruckert C."/>
        </authorList>
    </citation>
    <scope>NUCLEOTIDE SEQUENCE</scope>
    <source>
        <strain evidence="8">CGMCC 1.15082</strain>
    </source>
</reference>
<comment type="subcellular location">
    <subcellularLocation>
        <location evidence="7">Cytoplasm</location>
    </subcellularLocation>
</comment>
<dbReference type="GO" id="GO:0004521">
    <property type="term" value="F:RNA endonuclease activity"/>
    <property type="evidence" value="ECO:0007669"/>
    <property type="project" value="UniProtKB-UniRule"/>
</dbReference>
<comment type="cofactor">
    <cofactor evidence="7">
        <name>Zn(2+)</name>
        <dbReference type="ChEBI" id="CHEBI:29105"/>
    </cofactor>
    <text evidence="7">Binds 1 zinc ion.</text>
</comment>
<dbReference type="RefSeq" id="WP_188823359.1">
    <property type="nucleotide sequence ID" value="NZ_BMHH01000005.1"/>
</dbReference>
<gene>
    <name evidence="7 8" type="primary">ybeY</name>
    <name evidence="8" type="ORF">GCM10011491_16880</name>
</gene>
<dbReference type="GO" id="GO:0006364">
    <property type="term" value="P:rRNA processing"/>
    <property type="evidence" value="ECO:0007669"/>
    <property type="project" value="UniProtKB-UniRule"/>
</dbReference>
<keyword evidence="3 7" id="KW-0479">Metal-binding</keyword>
<keyword evidence="7" id="KW-0963">Cytoplasm</keyword>
<dbReference type="InterPro" id="IPR020549">
    <property type="entry name" value="YbeY_CS"/>
</dbReference>
<dbReference type="EMBL" id="BMHH01000005">
    <property type="protein sequence ID" value="GGA89629.1"/>
    <property type="molecule type" value="Genomic_DNA"/>
</dbReference>
<evidence type="ECO:0000256" key="1">
    <source>
        <dbReference type="ARBA" id="ARBA00010875"/>
    </source>
</evidence>